<dbReference type="AlphaFoldDB" id="A0A0F9NNC2"/>
<comment type="caution">
    <text evidence="1">The sequence shown here is derived from an EMBL/GenBank/DDBJ whole genome shotgun (WGS) entry which is preliminary data.</text>
</comment>
<evidence type="ECO:0000313" key="1">
    <source>
        <dbReference type="EMBL" id="KKN19384.1"/>
    </source>
</evidence>
<accession>A0A0F9NNC2</accession>
<proteinExistence type="predicted"/>
<dbReference type="EMBL" id="LAZR01003340">
    <property type="protein sequence ID" value="KKN19384.1"/>
    <property type="molecule type" value="Genomic_DNA"/>
</dbReference>
<sequence>MNLIDLVVMNLVEKFDLKNSKLLIIGNKEERDLENYRKIIGNRCLTPLK</sequence>
<organism evidence="1">
    <name type="scientific">marine sediment metagenome</name>
    <dbReference type="NCBI Taxonomy" id="412755"/>
    <lineage>
        <taxon>unclassified sequences</taxon>
        <taxon>metagenomes</taxon>
        <taxon>ecological metagenomes</taxon>
    </lineage>
</organism>
<reference evidence="1" key="1">
    <citation type="journal article" date="2015" name="Nature">
        <title>Complex archaea that bridge the gap between prokaryotes and eukaryotes.</title>
        <authorList>
            <person name="Spang A."/>
            <person name="Saw J.H."/>
            <person name="Jorgensen S.L."/>
            <person name="Zaremba-Niedzwiedzka K."/>
            <person name="Martijn J."/>
            <person name="Lind A.E."/>
            <person name="van Eijk R."/>
            <person name="Schleper C."/>
            <person name="Guy L."/>
            <person name="Ettema T.J."/>
        </authorList>
    </citation>
    <scope>NUCLEOTIDE SEQUENCE</scope>
</reference>
<protein>
    <submittedName>
        <fullName evidence="1">Uncharacterized protein</fullName>
    </submittedName>
</protein>
<name>A0A0F9NNC2_9ZZZZ</name>
<gene>
    <name evidence="1" type="ORF">LCGC14_0946310</name>
</gene>